<reference evidence="8 9" key="1">
    <citation type="submission" date="2019-03" db="EMBL/GenBank/DDBJ databases">
        <title>Genomic Encyclopedia of Type Strains, Phase IV (KMG-IV): sequencing the most valuable type-strain genomes for metagenomic binning, comparative biology and taxonomic classification.</title>
        <authorList>
            <person name="Goeker M."/>
        </authorList>
    </citation>
    <scope>NUCLEOTIDE SEQUENCE [LARGE SCALE GENOMIC DNA]</scope>
    <source>
        <strain evidence="8 9">DSM 24455</strain>
    </source>
</reference>
<sequence length="423" mass="46754">MKSIDLQKYKKIIEPGGAAMELLIKGARIVDASQDFPGDVYIKDGFIEEIGKNLNKDCKTLHARGLMLLPSFIDLHSHFRDPGLTHKEDLLTGSLAAIKGGYTAVNLMANTKPVCDNMDIVNYVLKKAGKVGIVDVHQTVSITRELGGKDTNHIDELEPSVKFISDDGKGVLNSKVMIEAMMKAKKKGIRIITHAENEELTEVDTRLAENTMTWRDISLAKFTGCPLHVAHVSTKEAMEYIVEAKKSGYDITCEVTPHHIALTEDVEYRVNPPLRKKEDIEFLIRCIQEGWVDAIGTDHAPHTLEDKQNGVPGISGIETAFSVCYSKLVKKGYITLNKLSEIMSKNPARIMGLNKGEIKIGYDGDLTLIDIQRKVNVSSEEFASKGKNTPFEGMKLYGVIVMTIKSGKVVYKNSSYVSQGLEG</sequence>
<comment type="cofactor">
    <cofactor evidence="6">
        <name>Zn(2+)</name>
        <dbReference type="ChEBI" id="CHEBI:29105"/>
    </cofactor>
    <text evidence="6">Binds 2 Zn(2+) ions per subunit.</text>
</comment>
<dbReference type="EMBL" id="SOAZ01000003">
    <property type="protein sequence ID" value="TDT62827.1"/>
    <property type="molecule type" value="Genomic_DNA"/>
</dbReference>
<dbReference type="InterPro" id="IPR004722">
    <property type="entry name" value="DHOase"/>
</dbReference>
<protein>
    <recommendedName>
        <fullName evidence="6">Dihydroorotase</fullName>
        <shortName evidence="6">DHOase</shortName>
        <ecNumber evidence="6">3.5.2.3</ecNumber>
    </recommendedName>
</protein>
<dbReference type="CDD" id="cd01317">
    <property type="entry name" value="DHOase_IIa"/>
    <property type="match status" value="1"/>
</dbReference>
<evidence type="ECO:0000256" key="5">
    <source>
        <dbReference type="ARBA" id="ARBA00022975"/>
    </source>
</evidence>
<evidence type="ECO:0000256" key="6">
    <source>
        <dbReference type="HAMAP-Rule" id="MF_00220"/>
    </source>
</evidence>
<dbReference type="GO" id="GO:0008270">
    <property type="term" value="F:zinc ion binding"/>
    <property type="evidence" value="ECO:0007669"/>
    <property type="project" value="UniProtKB-UniRule"/>
</dbReference>
<dbReference type="InterPro" id="IPR002195">
    <property type="entry name" value="Dihydroorotase_CS"/>
</dbReference>
<dbReference type="GO" id="GO:0004151">
    <property type="term" value="F:dihydroorotase activity"/>
    <property type="evidence" value="ECO:0007669"/>
    <property type="project" value="UniProtKB-UniRule"/>
</dbReference>
<dbReference type="UniPathway" id="UPA00070">
    <property type="reaction ID" value="UER00117"/>
</dbReference>
<feature type="domain" description="Amidohydrolase-related" evidence="7">
    <location>
        <begin position="67"/>
        <end position="410"/>
    </location>
</feature>
<feature type="active site" evidence="6">
    <location>
        <position position="298"/>
    </location>
</feature>
<evidence type="ECO:0000313" key="8">
    <source>
        <dbReference type="EMBL" id="TDT62827.1"/>
    </source>
</evidence>
<evidence type="ECO:0000256" key="4">
    <source>
        <dbReference type="ARBA" id="ARBA00022801"/>
    </source>
</evidence>
<comment type="caution">
    <text evidence="8">The sequence shown here is derived from an EMBL/GenBank/DDBJ whole genome shotgun (WGS) entry which is preliminary data.</text>
</comment>
<comment type="function">
    <text evidence="1 6">Catalyzes the reversible cyclization of carbamoyl aspartate to dihydroorotate.</text>
</comment>
<dbReference type="PROSITE" id="PS00483">
    <property type="entry name" value="DIHYDROOROTASE_2"/>
    <property type="match status" value="1"/>
</dbReference>
<feature type="binding site" evidence="6">
    <location>
        <begin position="78"/>
        <end position="80"/>
    </location>
    <ligand>
        <name>substrate</name>
    </ligand>
</feature>
<keyword evidence="6" id="KW-0862">Zinc</keyword>
<name>A0A4R7KSP2_9CLOT</name>
<dbReference type="Gene3D" id="3.20.20.140">
    <property type="entry name" value="Metal-dependent hydrolases"/>
    <property type="match status" value="1"/>
</dbReference>
<dbReference type="SUPFAM" id="SSF51338">
    <property type="entry name" value="Composite domain of metallo-dependent hydrolases"/>
    <property type="match status" value="1"/>
</dbReference>
<dbReference type="AlphaFoldDB" id="A0A4R7KSP2"/>
<dbReference type="PANTHER" id="PTHR43668:SF2">
    <property type="entry name" value="ALLANTOINASE"/>
    <property type="match status" value="1"/>
</dbReference>
<dbReference type="InterPro" id="IPR050138">
    <property type="entry name" value="DHOase/Allantoinase_Hydrolase"/>
</dbReference>
<feature type="binding site" evidence="6">
    <location>
        <position position="271"/>
    </location>
    <ligand>
        <name>substrate</name>
    </ligand>
</feature>
<feature type="binding site" evidence="6">
    <location>
        <position position="167"/>
    </location>
    <ligand>
        <name>Zn(2+)</name>
        <dbReference type="ChEBI" id="CHEBI:29105"/>
        <label>1</label>
    </ligand>
</feature>
<accession>A0A4R7KSP2</accession>
<dbReference type="GO" id="GO:0044205">
    <property type="term" value="P:'de novo' UMP biosynthetic process"/>
    <property type="evidence" value="ECO:0007669"/>
    <property type="project" value="UniProtKB-UniRule"/>
</dbReference>
<feature type="binding site" evidence="6">
    <location>
        <position position="110"/>
    </location>
    <ligand>
        <name>substrate</name>
    </ligand>
</feature>
<feature type="binding site" evidence="6">
    <location>
        <position position="167"/>
    </location>
    <ligand>
        <name>Zn(2+)</name>
        <dbReference type="ChEBI" id="CHEBI:29105"/>
        <label>2</label>
    </ligand>
</feature>
<keyword evidence="5 6" id="KW-0665">Pyrimidine biosynthesis</keyword>
<gene>
    <name evidence="6" type="primary">pyrC</name>
    <name evidence="8" type="ORF">EDD71_103103</name>
</gene>
<feature type="binding site" evidence="6">
    <location>
        <position position="231"/>
    </location>
    <ligand>
        <name>Zn(2+)</name>
        <dbReference type="ChEBI" id="CHEBI:29105"/>
        <label>2</label>
    </ligand>
</feature>
<feature type="binding site" evidence="6">
    <location>
        <position position="76"/>
    </location>
    <ligand>
        <name>Zn(2+)</name>
        <dbReference type="ChEBI" id="CHEBI:29105"/>
        <label>1</label>
    </ligand>
</feature>
<dbReference type="HAMAP" id="MF_00220_B">
    <property type="entry name" value="PyrC_classI_B"/>
    <property type="match status" value="1"/>
</dbReference>
<evidence type="ECO:0000259" key="7">
    <source>
        <dbReference type="Pfam" id="PF01979"/>
    </source>
</evidence>
<dbReference type="PANTHER" id="PTHR43668">
    <property type="entry name" value="ALLANTOINASE"/>
    <property type="match status" value="1"/>
</dbReference>
<feature type="binding site" evidence="6">
    <location>
        <position position="78"/>
    </location>
    <ligand>
        <name>Zn(2+)</name>
        <dbReference type="ChEBI" id="CHEBI:29105"/>
        <label>1</label>
    </ligand>
</feature>
<dbReference type="InterPro" id="IPR006680">
    <property type="entry name" value="Amidohydro-rel"/>
</dbReference>
<dbReference type="Proteomes" id="UP000295325">
    <property type="component" value="Unassembled WGS sequence"/>
</dbReference>
<keyword evidence="9" id="KW-1185">Reference proteome</keyword>
<feature type="binding site" evidence="6">
    <location>
        <begin position="312"/>
        <end position="313"/>
    </location>
    <ligand>
        <name>substrate</name>
    </ligand>
</feature>
<comment type="similarity">
    <text evidence="2 6">Belongs to the metallo-dependent hydrolases superfamily. DHOase family. Class I DHOase subfamily.</text>
</comment>
<dbReference type="EC" id="3.5.2.3" evidence="6"/>
<dbReference type="SUPFAM" id="SSF51556">
    <property type="entry name" value="Metallo-dependent hydrolases"/>
    <property type="match status" value="1"/>
</dbReference>
<feature type="binding site" evidence="6">
    <location>
        <position position="302"/>
    </location>
    <ligand>
        <name>substrate</name>
    </ligand>
</feature>
<evidence type="ECO:0000313" key="9">
    <source>
        <dbReference type="Proteomes" id="UP000295325"/>
    </source>
</evidence>
<keyword evidence="4 6" id="KW-0378">Hydrolase</keyword>
<comment type="pathway">
    <text evidence="6">Pyrimidine metabolism; UMP biosynthesis via de novo pathway; (S)-dihydroorotate from bicarbonate: step 3/3.</text>
</comment>
<proteinExistence type="inferred from homology"/>
<dbReference type="NCBIfam" id="TIGR00857">
    <property type="entry name" value="pyrC_multi"/>
    <property type="match status" value="1"/>
</dbReference>
<dbReference type="InterPro" id="IPR032466">
    <property type="entry name" value="Metal_Hydrolase"/>
</dbReference>
<comment type="catalytic activity">
    <reaction evidence="6">
        <text>(S)-dihydroorotate + H2O = N-carbamoyl-L-aspartate + H(+)</text>
        <dbReference type="Rhea" id="RHEA:24296"/>
        <dbReference type="ChEBI" id="CHEBI:15377"/>
        <dbReference type="ChEBI" id="CHEBI:15378"/>
        <dbReference type="ChEBI" id="CHEBI:30864"/>
        <dbReference type="ChEBI" id="CHEBI:32814"/>
        <dbReference type="EC" id="3.5.2.3"/>
    </reaction>
</comment>
<evidence type="ECO:0000256" key="3">
    <source>
        <dbReference type="ARBA" id="ARBA00022723"/>
    </source>
</evidence>
<dbReference type="Pfam" id="PF01979">
    <property type="entry name" value="Amidohydro_1"/>
    <property type="match status" value="1"/>
</dbReference>
<dbReference type="GO" id="GO:0005737">
    <property type="term" value="C:cytoplasm"/>
    <property type="evidence" value="ECO:0007669"/>
    <property type="project" value="TreeGrafter"/>
</dbReference>
<evidence type="ECO:0000256" key="2">
    <source>
        <dbReference type="ARBA" id="ARBA00010286"/>
    </source>
</evidence>
<dbReference type="GO" id="GO:0006145">
    <property type="term" value="P:purine nucleobase catabolic process"/>
    <property type="evidence" value="ECO:0007669"/>
    <property type="project" value="TreeGrafter"/>
</dbReference>
<feature type="binding site" evidence="6">
    <location>
        <position position="194"/>
    </location>
    <ligand>
        <name>Zn(2+)</name>
        <dbReference type="ChEBI" id="CHEBI:29105"/>
        <label>2</label>
    </ligand>
</feature>
<feature type="binding site" evidence="6">
    <location>
        <position position="298"/>
    </location>
    <ligand>
        <name>Zn(2+)</name>
        <dbReference type="ChEBI" id="CHEBI:29105"/>
        <label>1</label>
    </ligand>
</feature>
<evidence type="ECO:0000256" key="1">
    <source>
        <dbReference type="ARBA" id="ARBA00002368"/>
    </source>
</evidence>
<organism evidence="8 9">
    <name type="scientific">Fonticella tunisiensis</name>
    <dbReference type="NCBI Taxonomy" id="1096341"/>
    <lineage>
        <taxon>Bacteria</taxon>
        <taxon>Bacillati</taxon>
        <taxon>Bacillota</taxon>
        <taxon>Clostridia</taxon>
        <taxon>Eubacteriales</taxon>
        <taxon>Clostridiaceae</taxon>
        <taxon>Fonticella</taxon>
    </lineage>
</organism>
<keyword evidence="3 6" id="KW-0479">Metal-binding</keyword>
<dbReference type="GO" id="GO:0004038">
    <property type="term" value="F:allantoinase activity"/>
    <property type="evidence" value="ECO:0007669"/>
    <property type="project" value="TreeGrafter"/>
</dbReference>
<dbReference type="InterPro" id="IPR011059">
    <property type="entry name" value="Metal-dep_hydrolase_composite"/>
</dbReference>